<proteinExistence type="predicted"/>
<comment type="caution">
    <text evidence="2">The sequence shown here is derived from an EMBL/GenBank/DDBJ whole genome shotgun (WGS) entry which is preliminary data.</text>
</comment>
<name>A0A6L5G7H5_9ACTN</name>
<keyword evidence="1" id="KW-0732">Signal</keyword>
<protein>
    <submittedName>
        <fullName evidence="2">Uncharacterized protein</fullName>
    </submittedName>
</protein>
<organism evidence="2 3">
    <name type="scientific">Glycomyces albidus</name>
    <dbReference type="NCBI Taxonomy" id="2656774"/>
    <lineage>
        <taxon>Bacteria</taxon>
        <taxon>Bacillati</taxon>
        <taxon>Actinomycetota</taxon>
        <taxon>Actinomycetes</taxon>
        <taxon>Glycomycetales</taxon>
        <taxon>Glycomycetaceae</taxon>
        <taxon>Glycomyces</taxon>
    </lineage>
</organism>
<keyword evidence="3" id="KW-1185">Reference proteome</keyword>
<feature type="chain" id="PRO_5026855281" evidence="1">
    <location>
        <begin position="31"/>
        <end position="387"/>
    </location>
</feature>
<dbReference type="PROSITE" id="PS51257">
    <property type="entry name" value="PROKAR_LIPOPROTEIN"/>
    <property type="match status" value="1"/>
</dbReference>
<feature type="signal peptide" evidence="1">
    <location>
        <begin position="1"/>
        <end position="30"/>
    </location>
</feature>
<dbReference type="AlphaFoldDB" id="A0A6L5G7H5"/>
<dbReference type="Proteomes" id="UP000477750">
    <property type="component" value="Unassembled WGS sequence"/>
</dbReference>
<dbReference type="RefSeq" id="WP_153024759.1">
    <property type="nucleotide sequence ID" value="NZ_WIAO01000007.1"/>
</dbReference>
<sequence length="387" mass="41409">MRSRTQQLRIPAAVIAAGAVAAAAACTGGAADDAGPAVEPGPGAVAEAERLYQIVNDSRAMEDELIAIENRVAKRCMEDQGFTVHDPGYFADTAFAAYGASGYLVDAPVLAVPTPEAAERWGFGVWTQFVLHPGNEDLAEELLTPEARIAFNLPETAGEPDSSEWDAQGPDYQAEWIEAYTGAPALDSEVKGPEPDHGAPPGGCWLQMVETIYGEPYTVESGGSAEEEGGSHTAAHRPNPITTIEEFEDADALADLVDAEAADFDACLAGSGYEGWELGASLFPPLWEYFGAMYDPAYFEEFGDEEGAASPEPPDDVPGDFAGVLELERAMALDFAACGQESGLRLAIEEGWASMLVEAYQPIETDMLAWQEEMQVHLDNAQDYLRE</sequence>
<accession>A0A6L5G7H5</accession>
<evidence type="ECO:0000313" key="3">
    <source>
        <dbReference type="Proteomes" id="UP000477750"/>
    </source>
</evidence>
<gene>
    <name evidence="2" type="ORF">GFD30_08540</name>
</gene>
<reference evidence="2 3" key="1">
    <citation type="submission" date="2019-10" db="EMBL/GenBank/DDBJ databases">
        <title>Glycomyces albidus sp. nov., a novel actinomycete isolated from rhizosphere soil of wheat (Triticum aestivum L.).</title>
        <authorList>
            <person name="Qian L."/>
        </authorList>
    </citation>
    <scope>NUCLEOTIDE SEQUENCE [LARGE SCALE GENOMIC DNA]</scope>
    <source>
        <strain evidence="2 3">NEAU-7082</strain>
    </source>
</reference>
<evidence type="ECO:0000256" key="1">
    <source>
        <dbReference type="SAM" id="SignalP"/>
    </source>
</evidence>
<dbReference type="EMBL" id="WIAO01000007">
    <property type="protein sequence ID" value="MQM25615.1"/>
    <property type="molecule type" value="Genomic_DNA"/>
</dbReference>
<evidence type="ECO:0000313" key="2">
    <source>
        <dbReference type="EMBL" id="MQM25615.1"/>
    </source>
</evidence>